<dbReference type="Gene3D" id="3.20.20.140">
    <property type="entry name" value="Metal-dependent hydrolases"/>
    <property type="match status" value="1"/>
</dbReference>
<proteinExistence type="inferred from homology"/>
<dbReference type="EMBL" id="CP107006">
    <property type="protein sequence ID" value="UYQ95560.1"/>
    <property type="molecule type" value="Genomic_DNA"/>
</dbReference>
<reference evidence="3" key="1">
    <citation type="submission" date="2022-10" db="EMBL/GenBank/DDBJ databases">
        <title>Chitinophaga sp. nov., isolated from soil.</title>
        <authorList>
            <person name="Jeon C.O."/>
        </authorList>
    </citation>
    <scope>NUCLEOTIDE SEQUENCE</scope>
    <source>
        <strain evidence="3">R8</strain>
    </source>
</reference>
<keyword evidence="4" id="KW-1185">Reference proteome</keyword>
<evidence type="ECO:0000313" key="3">
    <source>
        <dbReference type="EMBL" id="UYQ95560.1"/>
    </source>
</evidence>
<dbReference type="InterPro" id="IPR052350">
    <property type="entry name" value="Metallo-dep_Lactonases"/>
</dbReference>
<dbReference type="InterPro" id="IPR032466">
    <property type="entry name" value="Metal_Hydrolase"/>
</dbReference>
<gene>
    <name evidence="3" type="ORF">MKQ68_10650</name>
</gene>
<organism evidence="3 4">
    <name type="scientific">Chitinophaga horti</name>
    <dbReference type="NCBI Taxonomy" id="2920382"/>
    <lineage>
        <taxon>Bacteria</taxon>
        <taxon>Pseudomonadati</taxon>
        <taxon>Bacteroidota</taxon>
        <taxon>Chitinophagia</taxon>
        <taxon>Chitinophagales</taxon>
        <taxon>Chitinophagaceae</taxon>
        <taxon>Chitinophaga</taxon>
    </lineage>
</organism>
<protein>
    <submittedName>
        <fullName evidence="3">Amidohydrolase family protein</fullName>
    </submittedName>
</protein>
<dbReference type="Proteomes" id="UP001162741">
    <property type="component" value="Chromosome"/>
</dbReference>
<comment type="similarity">
    <text evidence="1">Belongs to the metallo-dependent hydrolases superfamily.</text>
</comment>
<feature type="domain" description="Amidohydrolase-related" evidence="2">
    <location>
        <begin position="4"/>
        <end position="279"/>
    </location>
</feature>
<evidence type="ECO:0000259" key="2">
    <source>
        <dbReference type="Pfam" id="PF04909"/>
    </source>
</evidence>
<evidence type="ECO:0000256" key="1">
    <source>
        <dbReference type="ARBA" id="ARBA00038310"/>
    </source>
</evidence>
<sequence>MMLIDTHVHVWNLSRAEYPWLQGDTSILNRSWQIEELDPADAGVTAGVLVQAAGNLEDTALMLETARNTPWIKGVVAWLPLTDTRRTADLLQGAFLSEPCFKGVRHQIHDEPDAQWLLQPTVLESLQLLADHDIPYDLVGILPAHIETALKVAEQVPALRMVFDHLNQPPIATRERFGKWGELMKEASAHPNFYAKISGLGTASGSFAGRTAADIQPYVDFAIEHFGVARCFCGGDWPVSMLANGYAQTWSMIRQALSGLSTPEQEQVLGSNAVRFYNLNQPAWK</sequence>
<dbReference type="InterPro" id="IPR006680">
    <property type="entry name" value="Amidohydro-rel"/>
</dbReference>
<evidence type="ECO:0000313" key="4">
    <source>
        <dbReference type="Proteomes" id="UP001162741"/>
    </source>
</evidence>
<accession>A0ABY6J7V3</accession>
<dbReference type="PANTHER" id="PTHR43569:SF2">
    <property type="entry name" value="AMIDOHYDROLASE-RELATED DOMAIN-CONTAINING PROTEIN"/>
    <property type="match status" value="1"/>
</dbReference>
<dbReference type="RefSeq" id="WP_244838795.1">
    <property type="nucleotide sequence ID" value="NZ_CP107006.1"/>
</dbReference>
<dbReference type="PANTHER" id="PTHR43569">
    <property type="entry name" value="AMIDOHYDROLASE"/>
    <property type="match status" value="1"/>
</dbReference>
<dbReference type="SUPFAM" id="SSF51556">
    <property type="entry name" value="Metallo-dependent hydrolases"/>
    <property type="match status" value="1"/>
</dbReference>
<name>A0ABY6J7V3_9BACT</name>
<dbReference type="Pfam" id="PF04909">
    <property type="entry name" value="Amidohydro_2"/>
    <property type="match status" value="1"/>
</dbReference>